<dbReference type="Gene3D" id="3.90.180.10">
    <property type="entry name" value="Medium-chain alcohol dehydrogenases, catalytic domain"/>
    <property type="match status" value="1"/>
</dbReference>
<accession>A0A4R0X7J3</accession>
<dbReference type="Pfam" id="PF08240">
    <property type="entry name" value="ADH_N"/>
    <property type="match status" value="1"/>
</dbReference>
<dbReference type="Proteomes" id="UP000294200">
    <property type="component" value="Unassembled WGS sequence"/>
</dbReference>
<dbReference type="PANTHER" id="PTHR43401">
    <property type="entry name" value="L-THREONINE 3-DEHYDROGENASE"/>
    <property type="match status" value="1"/>
</dbReference>
<dbReference type="InterPro" id="IPR011032">
    <property type="entry name" value="GroES-like_sf"/>
</dbReference>
<comment type="caution">
    <text evidence="3">The sequence shown here is derived from an EMBL/GenBank/DDBJ whole genome shotgun (WGS) entry which is preliminary data.</text>
</comment>
<sequence length="105" mass="11719">LVKVAAAGVSDLDIVQRDGTMRRMTKLPLVLGYEIAGTVEAVGKDVRHLKVGDRICTKAFRSCGMCRFCRTRMETSSPRAQTDSRWLCRICRTPGRGLRCRTGFP</sequence>
<dbReference type="GO" id="GO:0016491">
    <property type="term" value="F:oxidoreductase activity"/>
    <property type="evidence" value="ECO:0007669"/>
    <property type="project" value="UniProtKB-KW"/>
</dbReference>
<dbReference type="InterPro" id="IPR050129">
    <property type="entry name" value="Zn_alcohol_dh"/>
</dbReference>
<protein>
    <recommendedName>
        <fullName evidence="2">Alcohol dehydrogenase-like N-terminal domain-containing protein</fullName>
    </recommendedName>
</protein>
<gene>
    <name evidence="3" type="ORF">BZM27_53165</name>
</gene>
<name>A0A4R0X7J3_9BURK</name>
<feature type="domain" description="Alcohol dehydrogenase-like N-terminal" evidence="2">
    <location>
        <begin position="1"/>
        <end position="75"/>
    </location>
</feature>
<evidence type="ECO:0000259" key="2">
    <source>
        <dbReference type="Pfam" id="PF08240"/>
    </source>
</evidence>
<dbReference type="AlphaFoldDB" id="A0A4R0X7J3"/>
<evidence type="ECO:0000313" key="4">
    <source>
        <dbReference type="Proteomes" id="UP000294200"/>
    </source>
</evidence>
<organism evidence="3 4">
    <name type="scientific">Paraburkholderia steynii</name>
    <dbReference type="NCBI Taxonomy" id="1245441"/>
    <lineage>
        <taxon>Bacteria</taxon>
        <taxon>Pseudomonadati</taxon>
        <taxon>Pseudomonadota</taxon>
        <taxon>Betaproteobacteria</taxon>
        <taxon>Burkholderiales</taxon>
        <taxon>Burkholderiaceae</taxon>
        <taxon>Paraburkholderia</taxon>
    </lineage>
</organism>
<proteinExistence type="predicted"/>
<dbReference type="SUPFAM" id="SSF50129">
    <property type="entry name" value="GroES-like"/>
    <property type="match status" value="1"/>
</dbReference>
<feature type="non-terminal residue" evidence="3">
    <location>
        <position position="1"/>
    </location>
</feature>
<dbReference type="EMBL" id="MWML01000737">
    <property type="protein sequence ID" value="TCG02797.1"/>
    <property type="molecule type" value="Genomic_DNA"/>
</dbReference>
<reference evidence="3 4" key="1">
    <citation type="submission" date="2017-02" db="EMBL/GenBank/DDBJ databases">
        <title>Paraburkholderia sophoroidis sp. nov. and Paraburkholderia steynii sp. nov. rhizobial symbionts of the fynbos legume Hypocalyptus sophoroides.</title>
        <authorList>
            <person name="Steenkamp E.T."/>
            <person name="Beukes C.W."/>
            <person name="Van Zyl E."/>
            <person name="Avontuur J."/>
            <person name="Chan W.Y."/>
            <person name="Hassen A."/>
            <person name="Palmer M."/>
            <person name="Mthombeni L."/>
            <person name="Phalane F."/>
            <person name="Sereme K."/>
            <person name="Venter S.N."/>
        </authorList>
    </citation>
    <scope>NUCLEOTIDE SEQUENCE [LARGE SCALE GENOMIC DNA]</scope>
    <source>
        <strain evidence="3 4">HC1.1ba</strain>
    </source>
</reference>
<keyword evidence="4" id="KW-1185">Reference proteome</keyword>
<dbReference type="InterPro" id="IPR013154">
    <property type="entry name" value="ADH-like_N"/>
</dbReference>
<evidence type="ECO:0000313" key="3">
    <source>
        <dbReference type="EMBL" id="TCG02797.1"/>
    </source>
</evidence>
<evidence type="ECO:0000256" key="1">
    <source>
        <dbReference type="ARBA" id="ARBA00023002"/>
    </source>
</evidence>
<dbReference type="PANTHER" id="PTHR43401:SF2">
    <property type="entry name" value="L-THREONINE 3-DEHYDROGENASE"/>
    <property type="match status" value="1"/>
</dbReference>
<keyword evidence="1" id="KW-0560">Oxidoreductase</keyword>